<reference evidence="3" key="1">
    <citation type="journal article" date="2019" name="Int. J. Syst. Evol. Microbiol.">
        <title>The Global Catalogue of Microorganisms (GCM) 10K type strain sequencing project: providing services to taxonomists for standard genome sequencing and annotation.</title>
        <authorList>
            <consortium name="The Broad Institute Genomics Platform"/>
            <consortium name="The Broad Institute Genome Sequencing Center for Infectious Disease"/>
            <person name="Wu L."/>
            <person name="Ma J."/>
        </authorList>
    </citation>
    <scope>NUCLEOTIDE SEQUENCE [LARGE SCALE GENOMIC DNA]</scope>
    <source>
        <strain evidence="3">JCM 16373</strain>
    </source>
</reference>
<evidence type="ECO:0000313" key="3">
    <source>
        <dbReference type="Proteomes" id="UP001501447"/>
    </source>
</evidence>
<sequence length="84" mass="8836">MRRMTRKAAARRPASGRPPGTLPEKTAVPCGGHIDRRTGLRTGSAGPVRVNCRPARTLPPAYGMSGGSALPSFLAPGTHIPDRH</sequence>
<accession>A0ABP6C9S9</accession>
<gene>
    <name evidence="2" type="ORF">GCM10009863_13660</name>
</gene>
<dbReference type="EMBL" id="BAAARJ010000004">
    <property type="protein sequence ID" value="GAA2601561.1"/>
    <property type="molecule type" value="Genomic_DNA"/>
</dbReference>
<feature type="region of interest" description="Disordered" evidence="1">
    <location>
        <begin position="1"/>
        <end position="48"/>
    </location>
</feature>
<keyword evidence="3" id="KW-1185">Reference proteome</keyword>
<organism evidence="2 3">
    <name type="scientific">Streptomyces axinellae</name>
    <dbReference type="NCBI Taxonomy" id="552788"/>
    <lineage>
        <taxon>Bacteria</taxon>
        <taxon>Bacillati</taxon>
        <taxon>Actinomycetota</taxon>
        <taxon>Actinomycetes</taxon>
        <taxon>Kitasatosporales</taxon>
        <taxon>Streptomycetaceae</taxon>
        <taxon>Streptomyces</taxon>
    </lineage>
</organism>
<comment type="caution">
    <text evidence="2">The sequence shown here is derived from an EMBL/GenBank/DDBJ whole genome shotgun (WGS) entry which is preliminary data.</text>
</comment>
<evidence type="ECO:0000256" key="1">
    <source>
        <dbReference type="SAM" id="MobiDB-lite"/>
    </source>
</evidence>
<evidence type="ECO:0000313" key="2">
    <source>
        <dbReference type="EMBL" id="GAA2601561.1"/>
    </source>
</evidence>
<name>A0ABP6C9S9_9ACTN</name>
<feature type="compositionally biased region" description="Basic residues" evidence="1">
    <location>
        <begin position="1"/>
        <end position="10"/>
    </location>
</feature>
<proteinExistence type="predicted"/>
<feature type="region of interest" description="Disordered" evidence="1">
    <location>
        <begin position="63"/>
        <end position="84"/>
    </location>
</feature>
<dbReference type="Proteomes" id="UP001501447">
    <property type="component" value="Unassembled WGS sequence"/>
</dbReference>
<protein>
    <submittedName>
        <fullName evidence="2">Uncharacterized protein</fullName>
    </submittedName>
</protein>